<dbReference type="PANTHER" id="PTHR30478:SF0">
    <property type="entry name" value="BETA SLIDING CLAMP"/>
    <property type="match status" value="1"/>
</dbReference>
<dbReference type="PANTHER" id="PTHR30478">
    <property type="entry name" value="DNA POLYMERASE III SUBUNIT BETA"/>
    <property type="match status" value="1"/>
</dbReference>
<reference evidence="10" key="1">
    <citation type="submission" date="2020-03" db="EMBL/GenBank/DDBJ databases">
        <title>The deep terrestrial virosphere.</title>
        <authorList>
            <person name="Holmfeldt K."/>
            <person name="Nilsson E."/>
            <person name="Simone D."/>
            <person name="Lopez-Fernandez M."/>
            <person name="Wu X."/>
            <person name="de Brujin I."/>
            <person name="Lundin D."/>
            <person name="Andersson A."/>
            <person name="Bertilsson S."/>
            <person name="Dopson M."/>
        </authorList>
    </citation>
    <scope>NUCLEOTIDE SEQUENCE</scope>
    <source>
        <strain evidence="10">TM448A00186</strain>
    </source>
</reference>
<dbReference type="Pfam" id="PF00712">
    <property type="entry name" value="DNA_pol3_beta"/>
    <property type="match status" value="1"/>
</dbReference>
<keyword evidence="3" id="KW-0963">Cytoplasm</keyword>
<evidence type="ECO:0000256" key="2">
    <source>
        <dbReference type="ARBA" id="ARBA00010752"/>
    </source>
</evidence>
<evidence type="ECO:0000256" key="1">
    <source>
        <dbReference type="ARBA" id="ARBA00004496"/>
    </source>
</evidence>
<dbReference type="GO" id="GO:0003677">
    <property type="term" value="F:DNA binding"/>
    <property type="evidence" value="ECO:0007669"/>
    <property type="project" value="UniProtKB-KW"/>
</dbReference>
<accession>A0A6H1ZCN7</accession>
<dbReference type="GO" id="GO:0005737">
    <property type="term" value="C:cytoplasm"/>
    <property type="evidence" value="ECO:0007669"/>
    <property type="project" value="UniProtKB-SubCell"/>
</dbReference>
<evidence type="ECO:0000256" key="5">
    <source>
        <dbReference type="ARBA" id="ARBA00022695"/>
    </source>
</evidence>
<protein>
    <submittedName>
        <fullName evidence="10">Putative DNA polymerase</fullName>
    </submittedName>
</protein>
<evidence type="ECO:0000313" key="10">
    <source>
        <dbReference type="EMBL" id="QJA45147.1"/>
    </source>
</evidence>
<comment type="subcellular location">
    <subcellularLocation>
        <location evidence="1">Cytoplasm</location>
    </subcellularLocation>
</comment>
<dbReference type="Gene3D" id="3.10.150.10">
    <property type="entry name" value="DNA Polymerase III, subunit A, domain 2"/>
    <property type="match status" value="2"/>
</dbReference>
<dbReference type="AlphaFoldDB" id="A0A6H1ZCN7"/>
<gene>
    <name evidence="10" type="ORF">TM448A00186_0059</name>
</gene>
<evidence type="ECO:0000256" key="8">
    <source>
        <dbReference type="ARBA" id="ARBA00023125"/>
    </source>
</evidence>
<dbReference type="GO" id="GO:0009360">
    <property type="term" value="C:DNA polymerase III complex"/>
    <property type="evidence" value="ECO:0007669"/>
    <property type="project" value="InterPro"/>
</dbReference>
<name>A0A6H1ZCN7_9ZZZZ</name>
<keyword evidence="5" id="KW-0548">Nucleotidyltransferase</keyword>
<keyword evidence="4" id="KW-0808">Transferase</keyword>
<dbReference type="GO" id="GO:0006271">
    <property type="term" value="P:DNA strand elongation involved in DNA replication"/>
    <property type="evidence" value="ECO:0007669"/>
    <property type="project" value="TreeGrafter"/>
</dbReference>
<dbReference type="InterPro" id="IPR046938">
    <property type="entry name" value="DNA_clamp_sf"/>
</dbReference>
<proteinExistence type="inferred from homology"/>
<evidence type="ECO:0000256" key="3">
    <source>
        <dbReference type="ARBA" id="ARBA00022490"/>
    </source>
</evidence>
<evidence type="ECO:0000259" key="9">
    <source>
        <dbReference type="Pfam" id="PF00712"/>
    </source>
</evidence>
<organism evidence="10">
    <name type="scientific">viral metagenome</name>
    <dbReference type="NCBI Taxonomy" id="1070528"/>
    <lineage>
        <taxon>unclassified sequences</taxon>
        <taxon>metagenomes</taxon>
        <taxon>organismal metagenomes</taxon>
    </lineage>
</organism>
<feature type="domain" description="DNA polymerase III beta sliding clamp N-terminal" evidence="9">
    <location>
        <begin position="1"/>
        <end position="121"/>
    </location>
</feature>
<dbReference type="InterPro" id="IPR022634">
    <property type="entry name" value="DNA_polIII_beta_N"/>
</dbReference>
<dbReference type="InterPro" id="IPR001001">
    <property type="entry name" value="DNA_polIII_beta"/>
</dbReference>
<dbReference type="SUPFAM" id="SSF55979">
    <property type="entry name" value="DNA clamp"/>
    <property type="match status" value="1"/>
</dbReference>
<dbReference type="GO" id="GO:0008408">
    <property type="term" value="F:3'-5' exonuclease activity"/>
    <property type="evidence" value="ECO:0007669"/>
    <property type="project" value="InterPro"/>
</dbReference>
<comment type="similarity">
    <text evidence="2">Belongs to the beta sliding clamp family.</text>
</comment>
<sequence length="361" mass="41609">MKFKVNRKELVRILQLVKPLVTTIDFKSITDSIYMSVKDNILVVRVVGEEVIIQANVPVESDTDMQFLTNAIKLINMITRSDVDTVSFTLQGTNIEEGLGSVKIKANSQATLPLRNLNTYPEVIDSEKIVYTKIDESFLDDIMICSKFVDKKSQNFRSGINISKNFMIATNDTSAFFIIRESPVESFTTKFESFKALYSLNNIVIGFSEEPLLVLFKGNIEDISVYMAASIFNEDYPYKDYIKSAKEWRSSPTYKVKIDKNTLQDTIRRLDGFVTVEYSRIKILVDKNKMVLDYQYQSYENEEIIECESEDEFGFSVDINRLKEILMICSNEIELNVSKDRDIMLLVQDKQLYCGSIFDRK</sequence>
<evidence type="ECO:0000256" key="4">
    <source>
        <dbReference type="ARBA" id="ARBA00022679"/>
    </source>
</evidence>
<dbReference type="GO" id="GO:0003887">
    <property type="term" value="F:DNA-directed DNA polymerase activity"/>
    <property type="evidence" value="ECO:0007669"/>
    <property type="project" value="UniProtKB-KW"/>
</dbReference>
<evidence type="ECO:0000256" key="6">
    <source>
        <dbReference type="ARBA" id="ARBA00022705"/>
    </source>
</evidence>
<keyword evidence="8" id="KW-0238">DNA-binding</keyword>
<keyword evidence="7" id="KW-0239">DNA-directed DNA polymerase</keyword>
<dbReference type="EMBL" id="MT143986">
    <property type="protein sequence ID" value="QJA45147.1"/>
    <property type="molecule type" value="Genomic_DNA"/>
</dbReference>
<evidence type="ECO:0000256" key="7">
    <source>
        <dbReference type="ARBA" id="ARBA00022932"/>
    </source>
</evidence>
<keyword evidence="6" id="KW-0235">DNA replication</keyword>